<evidence type="ECO:0000256" key="1">
    <source>
        <dbReference type="SAM" id="Coils"/>
    </source>
</evidence>
<proteinExistence type="predicted"/>
<dbReference type="EMBL" id="LSFI01000004">
    <property type="protein sequence ID" value="OAG28503.1"/>
    <property type="molecule type" value="Genomic_DNA"/>
</dbReference>
<organism evidence="4 5">
    <name type="scientific">Thermodesulfatator autotrophicus</name>
    <dbReference type="NCBI Taxonomy" id="1795632"/>
    <lineage>
        <taxon>Bacteria</taxon>
        <taxon>Pseudomonadati</taxon>
        <taxon>Thermodesulfobacteriota</taxon>
        <taxon>Thermodesulfobacteria</taxon>
        <taxon>Thermodesulfobacteriales</taxon>
        <taxon>Thermodesulfatatoraceae</taxon>
        <taxon>Thermodesulfatator</taxon>
    </lineage>
</organism>
<protein>
    <recommendedName>
        <fullName evidence="3">DUF4139 domain-containing protein</fullName>
    </recommendedName>
</protein>
<feature type="domain" description="DUF4139" evidence="3">
    <location>
        <begin position="192"/>
        <end position="475"/>
    </location>
</feature>
<gene>
    <name evidence="4" type="ORF">TH606_01350</name>
</gene>
<dbReference type="PANTHER" id="PTHR31005:SF8">
    <property type="entry name" value="DUF4139 DOMAIN-CONTAINING PROTEIN"/>
    <property type="match status" value="1"/>
</dbReference>
<evidence type="ECO:0000259" key="3">
    <source>
        <dbReference type="Pfam" id="PF13598"/>
    </source>
</evidence>
<feature type="coiled-coil region" evidence="1">
    <location>
        <begin position="143"/>
        <end position="170"/>
    </location>
</feature>
<feature type="signal peptide" evidence="2">
    <location>
        <begin position="1"/>
        <end position="23"/>
    </location>
</feature>
<evidence type="ECO:0000313" key="5">
    <source>
        <dbReference type="Proteomes" id="UP000076964"/>
    </source>
</evidence>
<name>A0A177E972_9BACT</name>
<dbReference type="RefSeq" id="WP_068540839.1">
    <property type="nucleotide sequence ID" value="NZ_LSFI01000004.1"/>
</dbReference>
<dbReference type="Proteomes" id="UP000076964">
    <property type="component" value="Unassembled WGS sequence"/>
</dbReference>
<feature type="coiled-coil region" evidence="1">
    <location>
        <begin position="82"/>
        <end position="116"/>
    </location>
</feature>
<keyword evidence="5" id="KW-1185">Reference proteome</keyword>
<dbReference type="AlphaFoldDB" id="A0A177E972"/>
<dbReference type="PANTHER" id="PTHR31005">
    <property type="entry name" value="DUF4139 DOMAIN-CONTAINING PROTEIN"/>
    <property type="match status" value="1"/>
</dbReference>
<reference evidence="4 5" key="1">
    <citation type="submission" date="2016-02" db="EMBL/GenBank/DDBJ databases">
        <title>Draft genome sequence of Thermodesulfatator sp. S606.</title>
        <authorList>
            <person name="Lai Q."/>
            <person name="Cao J."/>
            <person name="Dupont S."/>
            <person name="Shao Z."/>
            <person name="Jebbar M."/>
            <person name="Alain K."/>
        </authorList>
    </citation>
    <scope>NUCLEOTIDE SEQUENCE [LARGE SCALE GENOMIC DNA]</scope>
    <source>
        <strain evidence="4 5">S606</strain>
    </source>
</reference>
<dbReference type="InterPro" id="IPR011935">
    <property type="entry name" value="CHP02231"/>
</dbReference>
<evidence type="ECO:0000256" key="2">
    <source>
        <dbReference type="SAM" id="SignalP"/>
    </source>
</evidence>
<dbReference type="Pfam" id="PF13598">
    <property type="entry name" value="DUF4139"/>
    <property type="match status" value="1"/>
</dbReference>
<dbReference type="OrthoDB" id="5372232at2"/>
<dbReference type="STRING" id="1795632.TH606_01350"/>
<feature type="chain" id="PRO_5008060234" description="DUF4139 domain-containing protein" evidence="2">
    <location>
        <begin position="24"/>
        <end position="477"/>
    </location>
</feature>
<evidence type="ECO:0000313" key="4">
    <source>
        <dbReference type="EMBL" id="OAG28503.1"/>
    </source>
</evidence>
<comment type="caution">
    <text evidence="4">The sequence shown here is derived from an EMBL/GenBank/DDBJ whole genome shotgun (WGS) entry which is preliminary data.</text>
</comment>
<sequence length="477" mass="54923">MKRLILSLCFLLFLLIFSWPAQARVKEIQFYQHEVLVLEEFPLKAGTNILMLAREVSPREISFKASSGVKILSLSLERGSKKDPLTLKIQEIRKKLETLNEELQIINQEISLIEEALKGKREVPSPQVFERYHKQWKNLTTKKLSKEKGIKALKKRLKELESQIISFNTSVLKVIAEGDGFLEVRYPARKLISWQESYDCFLNTRSRELTIKAQALITQKSGLSWEKITLAFYPRGETFAVLSPPPFSPWIIDDFPPRPKPLLHKAVEAVKDLSAEVKREEAPGGVWERIIIQGINLPSGSPTAVTLEEETLKTEKILLEVPLYAVSKAFFRADLIPDKSFPRLKARFYLDDALVGKGNIGPLNPGIKSHLYFGQAPLLEVKREVLKDIKGDSLFGKKTRLRELKTQLTNHYKRPFEIEVIDRVPVSRKKEVKIKAYANPPWAEKHPDGKVIWRFKLAPQERQEIFFKIEIKRPKDE</sequence>
<accession>A0A177E972</accession>
<keyword evidence="1" id="KW-0175">Coiled coil</keyword>
<keyword evidence="2" id="KW-0732">Signal</keyword>
<dbReference type="InterPro" id="IPR037291">
    <property type="entry name" value="DUF4139"/>
</dbReference>